<keyword evidence="3" id="KW-0378">Hydrolase</keyword>
<sequence>MVQSIEQLEQSELQERLSTLFSYIHKHQNENLEKKLTQLAEKTLLQEYSVAFCGHFSAGKSTMINRLIGENILPSSPIPTSANLVKVKTGEEYAKVYFKQDKPRMYLPPYDYEQVKNYCKDGDQIEWVEISHSDSNLPKGMVILDTPGIDSTDDAHRIATESALHLSDLIFYVMDYNHVQSEVNFLFTKDLTIAGKEIYLVINQIDKHREEELSIEEFKQSVEDSFLSWGVKPKGIFYTSLKDLTHPQNQFETLQTFIHERINNIDIHLKESLFISLNQLAGEQLSWLEERNSVQEEHALELLNEIPIIEQEQLEEKDEECRNRLKVVKTEHQEFLKKFEDEIEKILKNAYLMPFQTRELAESFLQANQEGFKVGFLFSKQKTDAEREQRLNRFYQDLHEKVSSQLDWHLRSFYQQAIEEYQIQDEEVLKLCQNYQTPFSKELLISNVKPGAILSGEYLLNYTNDVVSEITREARKVIITILDRFSKVMEWKLAEQLNKIEVERGKIAPYLEAKTKLMEIESIITKEKMIMENILSGKEKDLIFQTDLFTQKEEDVVIIRENDPLPQLVSEPELLAEENISIRQNQPIIKTNKEELVQQLKSAASDLKTIKGFEQTSIELLEKASRIENQGFTVALFGAFSAGKSSFANALMGADVLPVSPNPTTAAINKILPVTDQYPHGTVRVKLKNSEQLLVEVERSLKMFDLQADNFNQALDQIQKVTQSTDFIGNEKIHISFLNAFQLGFKNLSQSLGKIIQTDIGEFRDFVANETKSCFVEWIELYYDCEFTRNGITLVDTPGADSINARHTGVAFDYIKNSDAILFVTYYNHAFSKADREFLIQLGRVKETFELDKMFFIINAVDLANDEEELQSVISYVTSQLTMYGIRHPHIFALSSLLALKEKLSSGGMTSSKMNEFEASFYQFISEDLLQTSLASADNELHRIKQEIKALIEVSNVDETVRNEKIKSLHQERERAEELIRKQSKSYLETRVTQELDELLFYIKQRVFLRFNDFFKESFNPAVLKEDGRNMKKALNGALEEFLLSIGYDFAQELRATSLRMDAFLRKQLREFHHSLSISLNEINKEISISTRDVQSDRQLEFMNAFDHLDRAMFHKALGTFKSPKAFFENNEKKKMTDELYDILQQPTDEYLKVEGQKLSILYKELLNELFEQKVSTASGEIDAFYGRFISSIENKSQAEELSRVLSNMTK</sequence>
<dbReference type="InterPro" id="IPR027094">
    <property type="entry name" value="Mitofusin_fam"/>
</dbReference>
<dbReference type="InterPro" id="IPR027417">
    <property type="entry name" value="P-loop_NTPase"/>
</dbReference>
<keyword evidence="2" id="KW-0547">Nucleotide-binding</keyword>
<dbReference type="GO" id="GO:0016020">
    <property type="term" value="C:membrane"/>
    <property type="evidence" value="ECO:0007669"/>
    <property type="project" value="UniProtKB-SubCell"/>
</dbReference>
<comment type="subcellular location">
    <subcellularLocation>
        <location evidence="1">Membrane</location>
    </subcellularLocation>
</comment>
<evidence type="ECO:0000256" key="2">
    <source>
        <dbReference type="ARBA" id="ARBA00022741"/>
    </source>
</evidence>
<dbReference type="GO" id="GO:0005525">
    <property type="term" value="F:GTP binding"/>
    <property type="evidence" value="ECO:0007669"/>
    <property type="project" value="UniProtKB-KW"/>
</dbReference>
<feature type="coiled-coil region" evidence="6">
    <location>
        <begin position="934"/>
        <end position="986"/>
    </location>
</feature>
<organism evidence="8 9">
    <name type="scientific">Pseudoneobacillus rhizosphaerae</name>
    <dbReference type="NCBI Taxonomy" id="2880968"/>
    <lineage>
        <taxon>Bacteria</taxon>
        <taxon>Bacillati</taxon>
        <taxon>Bacillota</taxon>
        <taxon>Bacilli</taxon>
        <taxon>Bacillales</taxon>
        <taxon>Bacillaceae</taxon>
        <taxon>Pseudoneobacillus</taxon>
    </lineage>
</organism>
<keyword evidence="9" id="KW-1185">Reference proteome</keyword>
<comment type="caution">
    <text evidence="8">The sequence shown here is derived from an EMBL/GenBank/DDBJ whole genome shotgun (WGS) entry which is preliminary data.</text>
</comment>
<feature type="domain" description="Dynamin N-terminal" evidence="7">
    <location>
        <begin position="634"/>
        <end position="860"/>
    </location>
</feature>
<evidence type="ECO:0000256" key="4">
    <source>
        <dbReference type="ARBA" id="ARBA00023134"/>
    </source>
</evidence>
<evidence type="ECO:0000256" key="3">
    <source>
        <dbReference type="ARBA" id="ARBA00022801"/>
    </source>
</evidence>
<dbReference type="AlphaFoldDB" id="A0A9C7G9C1"/>
<dbReference type="GO" id="GO:0003924">
    <property type="term" value="F:GTPase activity"/>
    <property type="evidence" value="ECO:0007669"/>
    <property type="project" value="InterPro"/>
</dbReference>
<gene>
    <name evidence="8" type="primary">der_4</name>
    <name evidence="8" type="ORF">NEOCIP111885_01926</name>
</gene>
<dbReference type="Gene3D" id="3.40.50.300">
    <property type="entry name" value="P-loop containing nucleotide triphosphate hydrolases"/>
    <property type="match status" value="2"/>
</dbReference>
<dbReference type="Pfam" id="PF00350">
    <property type="entry name" value="Dynamin_N"/>
    <property type="match status" value="2"/>
</dbReference>
<evidence type="ECO:0000256" key="1">
    <source>
        <dbReference type="ARBA" id="ARBA00004370"/>
    </source>
</evidence>
<reference evidence="8" key="1">
    <citation type="submission" date="2021-10" db="EMBL/GenBank/DDBJ databases">
        <authorList>
            <person name="Criscuolo A."/>
        </authorList>
    </citation>
    <scope>NUCLEOTIDE SEQUENCE</scope>
    <source>
        <strain evidence="8">CIP111885</strain>
    </source>
</reference>
<dbReference type="Proteomes" id="UP000789845">
    <property type="component" value="Unassembled WGS sequence"/>
</dbReference>
<keyword evidence="6" id="KW-0175">Coiled coil</keyword>
<evidence type="ECO:0000256" key="5">
    <source>
        <dbReference type="ARBA" id="ARBA00023136"/>
    </source>
</evidence>
<dbReference type="PANTHER" id="PTHR10465">
    <property type="entry name" value="TRANSMEMBRANE GTPASE FZO1"/>
    <property type="match status" value="1"/>
</dbReference>
<dbReference type="EMBL" id="CAKJTG010000009">
    <property type="protein sequence ID" value="CAG9608234.1"/>
    <property type="molecule type" value="Genomic_DNA"/>
</dbReference>
<dbReference type="CDD" id="cd09912">
    <property type="entry name" value="DLP_2"/>
    <property type="match status" value="2"/>
</dbReference>
<evidence type="ECO:0000256" key="6">
    <source>
        <dbReference type="SAM" id="Coils"/>
    </source>
</evidence>
<dbReference type="RefSeq" id="WP_230496477.1">
    <property type="nucleotide sequence ID" value="NZ_CAKJTG010000009.1"/>
</dbReference>
<protein>
    <submittedName>
        <fullName evidence="8">GTPase Der</fullName>
    </submittedName>
</protein>
<proteinExistence type="predicted"/>
<keyword evidence="4" id="KW-0342">GTP-binding</keyword>
<evidence type="ECO:0000313" key="9">
    <source>
        <dbReference type="Proteomes" id="UP000789845"/>
    </source>
</evidence>
<evidence type="ECO:0000259" key="7">
    <source>
        <dbReference type="Pfam" id="PF00350"/>
    </source>
</evidence>
<evidence type="ECO:0000313" key="8">
    <source>
        <dbReference type="EMBL" id="CAG9608234.1"/>
    </source>
</evidence>
<keyword evidence="5" id="KW-0472">Membrane</keyword>
<accession>A0A9C7G9C1</accession>
<dbReference type="SUPFAM" id="SSF52540">
    <property type="entry name" value="P-loop containing nucleoside triphosphate hydrolases"/>
    <property type="match status" value="2"/>
</dbReference>
<dbReference type="PANTHER" id="PTHR10465:SF0">
    <property type="entry name" value="SARCALUMENIN"/>
    <property type="match status" value="1"/>
</dbReference>
<feature type="domain" description="Dynamin N-terminal" evidence="7">
    <location>
        <begin position="50"/>
        <end position="204"/>
    </location>
</feature>
<name>A0A9C7G9C1_9BACI</name>
<dbReference type="InterPro" id="IPR045063">
    <property type="entry name" value="Dynamin_N"/>
</dbReference>